<keyword evidence="6" id="KW-0934">Plastid</keyword>
<dbReference type="GO" id="GO:0006412">
    <property type="term" value="P:translation"/>
    <property type="evidence" value="ECO:0007669"/>
    <property type="project" value="InterPro"/>
</dbReference>
<comment type="subcellular location">
    <subcellularLocation>
        <location evidence="1">Plastid</location>
    </subcellularLocation>
</comment>
<dbReference type="FunFam" id="3.30.230.10:FF:000001">
    <property type="entry name" value="30S ribosomal protein S9"/>
    <property type="match status" value="1"/>
</dbReference>
<reference evidence="6" key="1">
    <citation type="submission" date="2018-08" db="EMBL/GenBank/DDBJ databases">
        <title>Comparative Plastid Genomics of Synurophyceae: Evolutionary Evidence of Lateral Gene Transfer and Inverted Repeat Dynamics.</title>
        <authorList>
            <person name="Kim J.I."/>
            <person name="Shin H."/>
            <person name="Skaloud P."/>
            <person name="Jung J."/>
            <person name="Yoon H.S."/>
            <person name="Archibald J.M."/>
            <person name="Shin W."/>
        </authorList>
    </citation>
    <scope>NUCLEOTIDE SEQUENCE</scope>
    <source>
        <strain evidence="6">CCMP1782</strain>
    </source>
</reference>
<evidence type="ECO:0000313" key="6">
    <source>
        <dbReference type="EMBL" id="AYO28560.1"/>
    </source>
</evidence>
<dbReference type="InterPro" id="IPR000754">
    <property type="entry name" value="Ribosomal_uS9"/>
</dbReference>
<dbReference type="EMBL" id="MH795131">
    <property type="protein sequence ID" value="AYO28560.1"/>
    <property type="molecule type" value="Genomic_DNA"/>
</dbReference>
<dbReference type="PANTHER" id="PTHR21569:SF1">
    <property type="entry name" value="SMALL RIBOSOMAL SUBUNIT PROTEIN US9M"/>
    <property type="match status" value="1"/>
</dbReference>
<dbReference type="Pfam" id="PF00380">
    <property type="entry name" value="Ribosomal_S9"/>
    <property type="match status" value="1"/>
</dbReference>
<gene>
    <name evidence="6" type="primary">rps9</name>
</gene>
<name>A0A3G2QZJ2_9STRA</name>
<evidence type="ECO:0000256" key="1">
    <source>
        <dbReference type="ARBA" id="ARBA00004474"/>
    </source>
</evidence>
<dbReference type="SUPFAM" id="SSF54211">
    <property type="entry name" value="Ribosomal protein S5 domain 2-like"/>
    <property type="match status" value="1"/>
</dbReference>
<keyword evidence="4 5" id="KW-0687">Ribonucleoprotein</keyword>
<accession>A0A3G2QZJ2</accession>
<dbReference type="GO" id="GO:0003723">
    <property type="term" value="F:RNA binding"/>
    <property type="evidence" value="ECO:0007669"/>
    <property type="project" value="TreeGrafter"/>
</dbReference>
<proteinExistence type="inferred from homology"/>
<sequence>MNIIKNMFTGIGKRKTSVAKVFLLEGSGVITVNNKTFDEFFSGIGEEKELIKTPFILVNFNNKYNLDIKVQGGGISSQLEAIRLAITKALCTMNTEYRQIFKQKLFLRRDSRIKERRKYGLKKARKASQYSKR</sequence>
<keyword evidence="3 5" id="KW-0689">Ribosomal protein</keyword>
<dbReference type="NCBIfam" id="NF001099">
    <property type="entry name" value="PRK00132.1"/>
    <property type="match status" value="1"/>
</dbReference>
<dbReference type="GO" id="GO:0009536">
    <property type="term" value="C:plastid"/>
    <property type="evidence" value="ECO:0007669"/>
    <property type="project" value="UniProtKB-SubCell"/>
</dbReference>
<evidence type="ECO:0000256" key="4">
    <source>
        <dbReference type="ARBA" id="ARBA00023274"/>
    </source>
</evidence>
<dbReference type="GeneID" id="38571920"/>
<evidence type="ECO:0000256" key="3">
    <source>
        <dbReference type="ARBA" id="ARBA00022980"/>
    </source>
</evidence>
<comment type="similarity">
    <text evidence="2 5">Belongs to the universal ribosomal protein uS9 family.</text>
</comment>
<dbReference type="GO" id="GO:0015935">
    <property type="term" value="C:small ribosomal subunit"/>
    <property type="evidence" value="ECO:0007669"/>
    <property type="project" value="TreeGrafter"/>
</dbReference>
<dbReference type="HAMAP" id="MF_00532_B">
    <property type="entry name" value="Ribosomal_uS9_B"/>
    <property type="match status" value="1"/>
</dbReference>
<organism evidence="6">
    <name type="scientific">Mallomonas splendens</name>
    <dbReference type="NCBI Taxonomy" id="52552"/>
    <lineage>
        <taxon>Eukaryota</taxon>
        <taxon>Sar</taxon>
        <taxon>Stramenopiles</taxon>
        <taxon>Ochrophyta</taxon>
        <taxon>Synurophyceae</taxon>
        <taxon>Synurales</taxon>
        <taxon>Mallomonadaceae</taxon>
        <taxon>Mallomonas</taxon>
    </lineage>
</organism>
<dbReference type="InterPro" id="IPR014721">
    <property type="entry name" value="Ribsml_uS5_D2-typ_fold_subgr"/>
</dbReference>
<dbReference type="Gene3D" id="3.30.230.10">
    <property type="match status" value="1"/>
</dbReference>
<dbReference type="InterPro" id="IPR023035">
    <property type="entry name" value="Ribosomal_uS9_bac/plastid"/>
</dbReference>
<dbReference type="AlphaFoldDB" id="A0A3G2QZJ2"/>
<dbReference type="PROSITE" id="PS00360">
    <property type="entry name" value="RIBOSOMAL_S9"/>
    <property type="match status" value="1"/>
</dbReference>
<geneLocation type="plastid" evidence="6"/>
<protein>
    <submittedName>
        <fullName evidence="6">Ribosomal protein S9</fullName>
    </submittedName>
</protein>
<dbReference type="PANTHER" id="PTHR21569">
    <property type="entry name" value="RIBOSOMAL PROTEIN S9"/>
    <property type="match status" value="1"/>
</dbReference>
<evidence type="ECO:0000256" key="2">
    <source>
        <dbReference type="ARBA" id="ARBA00005251"/>
    </source>
</evidence>
<dbReference type="RefSeq" id="YP_009545406.1">
    <property type="nucleotide sequence ID" value="NC_040135.1"/>
</dbReference>
<dbReference type="GO" id="GO:0003735">
    <property type="term" value="F:structural constituent of ribosome"/>
    <property type="evidence" value="ECO:0007669"/>
    <property type="project" value="InterPro"/>
</dbReference>
<dbReference type="InterPro" id="IPR020568">
    <property type="entry name" value="Ribosomal_Su5_D2-typ_SF"/>
</dbReference>
<dbReference type="InterPro" id="IPR020574">
    <property type="entry name" value="Ribosomal_uS9_CS"/>
</dbReference>
<evidence type="ECO:0000256" key="5">
    <source>
        <dbReference type="RuleBase" id="RU003815"/>
    </source>
</evidence>